<evidence type="ECO:0000313" key="1">
    <source>
        <dbReference type="EMBL" id="KAK1947064.1"/>
    </source>
</evidence>
<comment type="caution">
    <text evidence="1">The sequence shown here is derived from an EMBL/GenBank/DDBJ whole genome shotgun (WGS) entry which is preliminary data.</text>
</comment>
<accession>A0AAD9LUE0</accession>
<organism evidence="1 2">
    <name type="scientific">Phytophthora citrophthora</name>
    <dbReference type="NCBI Taxonomy" id="4793"/>
    <lineage>
        <taxon>Eukaryota</taxon>
        <taxon>Sar</taxon>
        <taxon>Stramenopiles</taxon>
        <taxon>Oomycota</taxon>
        <taxon>Peronosporomycetes</taxon>
        <taxon>Peronosporales</taxon>
        <taxon>Peronosporaceae</taxon>
        <taxon>Phytophthora</taxon>
    </lineage>
</organism>
<dbReference type="EMBL" id="JASMQC010000002">
    <property type="protein sequence ID" value="KAK1947064.1"/>
    <property type="molecule type" value="Genomic_DNA"/>
</dbReference>
<sequence>MSRDVNGRLISHDHLRYFEKGFPNLVYFEGVFHSSLGEIYKRRFQHHVDGTSFRALIVGDNDERIKSNEDIYGEGYHTYLRLEDVLQEDRLYPSP</sequence>
<proteinExistence type="predicted"/>
<dbReference type="AlphaFoldDB" id="A0AAD9LUE0"/>
<dbReference type="Proteomes" id="UP001259832">
    <property type="component" value="Unassembled WGS sequence"/>
</dbReference>
<name>A0AAD9LUE0_9STRA</name>
<reference evidence="1" key="1">
    <citation type="submission" date="2023-08" db="EMBL/GenBank/DDBJ databases">
        <title>Reference Genome Resource for the Citrus Pathogen Phytophthora citrophthora.</title>
        <authorList>
            <person name="Moller H."/>
            <person name="Coetzee B."/>
            <person name="Rose L.J."/>
            <person name="Van Niekerk J.M."/>
        </authorList>
    </citation>
    <scope>NUCLEOTIDE SEQUENCE</scope>
    <source>
        <strain evidence="1">STE-U-9442</strain>
    </source>
</reference>
<evidence type="ECO:0000313" key="2">
    <source>
        <dbReference type="Proteomes" id="UP001259832"/>
    </source>
</evidence>
<gene>
    <name evidence="1" type="ORF">P3T76_001074</name>
</gene>
<keyword evidence="2" id="KW-1185">Reference proteome</keyword>
<protein>
    <submittedName>
        <fullName evidence="1">Uncharacterized protein</fullName>
    </submittedName>
</protein>